<sequence>MSIRCHYVGDLHPNLTDKWTLNVMDARVWTTYNPNNNRILLNDLITVDERGTRFIVHGMVIAINLEKTGNTYKLVITVRDNEEDIDCVLFNSEATPLLGITVEELFNKTITEGANDPNWIVDYLIDHLCTQWVVP</sequence>
<keyword evidence="2" id="KW-0238">DNA-binding</keyword>
<dbReference type="Gene3D" id="2.40.50.140">
    <property type="entry name" value="Nucleic acid-binding proteins"/>
    <property type="match status" value="1"/>
</dbReference>
<protein>
    <submittedName>
        <fullName evidence="2">Replication protein A 70 kDa DNA-binding subunit B</fullName>
    </submittedName>
</protein>
<organism evidence="2">
    <name type="scientific">Tanacetum cinerariifolium</name>
    <name type="common">Dalmatian daisy</name>
    <name type="synonym">Chrysanthemum cinerariifolium</name>
    <dbReference type="NCBI Taxonomy" id="118510"/>
    <lineage>
        <taxon>Eukaryota</taxon>
        <taxon>Viridiplantae</taxon>
        <taxon>Streptophyta</taxon>
        <taxon>Embryophyta</taxon>
        <taxon>Tracheophyta</taxon>
        <taxon>Spermatophyta</taxon>
        <taxon>Magnoliopsida</taxon>
        <taxon>eudicotyledons</taxon>
        <taxon>Gunneridae</taxon>
        <taxon>Pentapetalae</taxon>
        <taxon>asterids</taxon>
        <taxon>campanulids</taxon>
        <taxon>Asterales</taxon>
        <taxon>Asteraceae</taxon>
        <taxon>Asteroideae</taxon>
        <taxon>Anthemideae</taxon>
        <taxon>Anthemidinae</taxon>
        <taxon>Tanacetum</taxon>
    </lineage>
</organism>
<dbReference type="EMBL" id="BKCJ010361968">
    <property type="protein sequence ID" value="GFA05476.1"/>
    <property type="molecule type" value="Genomic_DNA"/>
</dbReference>
<name>A0A699J790_TANCI</name>
<gene>
    <name evidence="1" type="ORF">Tci_577448</name>
    <name evidence="2" type="ORF">Tci_586933</name>
</gene>
<proteinExistence type="predicted"/>
<comment type="caution">
    <text evidence="2">The sequence shown here is derived from an EMBL/GenBank/DDBJ whole genome shotgun (WGS) entry which is preliminary data.</text>
</comment>
<evidence type="ECO:0000313" key="2">
    <source>
        <dbReference type="EMBL" id="GFA14961.1"/>
    </source>
</evidence>
<reference evidence="2" key="1">
    <citation type="journal article" date="2019" name="Sci. Rep.">
        <title>Draft genome of Tanacetum cinerariifolium, the natural source of mosquito coil.</title>
        <authorList>
            <person name="Yamashiro T."/>
            <person name="Shiraishi A."/>
            <person name="Satake H."/>
            <person name="Nakayama K."/>
        </authorList>
    </citation>
    <scope>NUCLEOTIDE SEQUENCE</scope>
</reference>
<evidence type="ECO:0000313" key="1">
    <source>
        <dbReference type="EMBL" id="GFA05476.1"/>
    </source>
</evidence>
<accession>A0A699J790</accession>
<dbReference type="EMBL" id="BKCJ010376597">
    <property type="protein sequence ID" value="GFA14961.1"/>
    <property type="molecule type" value="Genomic_DNA"/>
</dbReference>
<dbReference type="AlphaFoldDB" id="A0A699J790"/>
<dbReference type="SUPFAM" id="SSF50249">
    <property type="entry name" value="Nucleic acid-binding proteins"/>
    <property type="match status" value="1"/>
</dbReference>
<dbReference type="InterPro" id="IPR012340">
    <property type="entry name" value="NA-bd_OB-fold"/>
</dbReference>
<dbReference type="GO" id="GO:0003677">
    <property type="term" value="F:DNA binding"/>
    <property type="evidence" value="ECO:0007669"/>
    <property type="project" value="UniProtKB-KW"/>
</dbReference>